<dbReference type="EMBL" id="JAUHJQ010000005">
    <property type="protein sequence ID" value="MDN4174028.1"/>
    <property type="molecule type" value="Genomic_DNA"/>
</dbReference>
<feature type="chain" id="PRO_5045410174" evidence="1">
    <location>
        <begin position="31"/>
        <end position="154"/>
    </location>
</feature>
<dbReference type="Proteomes" id="UP001168620">
    <property type="component" value="Unassembled WGS sequence"/>
</dbReference>
<sequence>MKRSTDTWRRAVSLALAVLCLVLAPQVAHAVFAARQAPAGTPVSVARMAPVTAFTGSLTCDSRFLQRNTAEVTINAITDTGQLRLPIVYSVEASRNGSASATLTGKTGSVVLEQAYTPTRMAIDITVTASYRSWSTSMTRSVSCPFLNLGTTNF</sequence>
<reference evidence="2" key="1">
    <citation type="submission" date="2023-06" db="EMBL/GenBank/DDBJ databases">
        <title>Draft genome sequence of Nocardioides sp. SOB77.</title>
        <authorList>
            <person name="Zhang G."/>
        </authorList>
    </citation>
    <scope>NUCLEOTIDE SEQUENCE</scope>
    <source>
        <strain evidence="2">SOB77</strain>
    </source>
</reference>
<evidence type="ECO:0000313" key="3">
    <source>
        <dbReference type="Proteomes" id="UP001168620"/>
    </source>
</evidence>
<organism evidence="2 3">
    <name type="scientific">Nocardioides oceani</name>
    <dbReference type="NCBI Taxonomy" id="3058369"/>
    <lineage>
        <taxon>Bacteria</taxon>
        <taxon>Bacillati</taxon>
        <taxon>Actinomycetota</taxon>
        <taxon>Actinomycetes</taxon>
        <taxon>Propionibacteriales</taxon>
        <taxon>Nocardioidaceae</taxon>
        <taxon>Nocardioides</taxon>
    </lineage>
</organism>
<feature type="signal peptide" evidence="1">
    <location>
        <begin position="1"/>
        <end position="30"/>
    </location>
</feature>
<protein>
    <submittedName>
        <fullName evidence="2">Uncharacterized protein</fullName>
    </submittedName>
</protein>
<comment type="caution">
    <text evidence="2">The sequence shown here is derived from an EMBL/GenBank/DDBJ whole genome shotgun (WGS) entry which is preliminary data.</text>
</comment>
<evidence type="ECO:0000256" key="1">
    <source>
        <dbReference type="SAM" id="SignalP"/>
    </source>
</evidence>
<dbReference type="RefSeq" id="WP_300953126.1">
    <property type="nucleotide sequence ID" value="NZ_JAUHJQ010000005.1"/>
</dbReference>
<gene>
    <name evidence="2" type="ORF">QWY28_13790</name>
</gene>
<evidence type="ECO:0000313" key="2">
    <source>
        <dbReference type="EMBL" id="MDN4174028.1"/>
    </source>
</evidence>
<accession>A0ABT8FH74</accession>
<proteinExistence type="predicted"/>
<keyword evidence="3" id="KW-1185">Reference proteome</keyword>
<name>A0ABT8FH74_9ACTN</name>
<keyword evidence="1" id="KW-0732">Signal</keyword>